<keyword evidence="1" id="KW-0732">Signal</keyword>
<protein>
    <submittedName>
        <fullName evidence="2">Uncharacterized protein</fullName>
    </submittedName>
</protein>
<feature type="signal peptide" evidence="1">
    <location>
        <begin position="1"/>
        <end position="18"/>
    </location>
</feature>
<feature type="chain" id="PRO_5013064964" evidence="1">
    <location>
        <begin position="19"/>
        <end position="274"/>
    </location>
</feature>
<dbReference type="Proteomes" id="UP000184232">
    <property type="component" value="Unassembled WGS sequence"/>
</dbReference>
<dbReference type="RefSeq" id="WP_072782581.1">
    <property type="nucleotide sequence ID" value="NZ_CP045292.1"/>
</dbReference>
<dbReference type="STRING" id="683124.SAMN05444337_1087"/>
<sequence>MRKILYTITILANSIAFAQVGVNTTAPAEELNVAGPTSIIRVEGLNETNNPLNLGNRQNSRVYVDADGDLVLADTPADIGILFNPANYLDDPLVTSAGPPGNQINQTGTGSGYSYAGWPRVIGPGSSTFTLTKPAIVEINYSLSYLIQKTGDPVDDFHARTAQFYLYLRSGSHVGPIVTTDYDGVPLNFAGNPGALGYSGNFYTNGDSTGAGGTEGFDKVFYATGHDYVKLGPGTYSPAFAGILFVADTGGTGAVKMQIGPGDDEVIIVAHYYN</sequence>
<evidence type="ECO:0000313" key="3">
    <source>
        <dbReference type="Proteomes" id="UP000184232"/>
    </source>
</evidence>
<dbReference type="EMBL" id="FQZH01000001">
    <property type="protein sequence ID" value="SHI90964.1"/>
    <property type="molecule type" value="Genomic_DNA"/>
</dbReference>
<dbReference type="OrthoDB" id="1330243at2"/>
<dbReference type="AlphaFoldDB" id="A0A1M6EZP8"/>
<gene>
    <name evidence="2" type="ORF">SAMN05444337_1087</name>
</gene>
<reference evidence="2 3" key="1">
    <citation type="submission" date="2016-11" db="EMBL/GenBank/DDBJ databases">
        <authorList>
            <person name="Jaros S."/>
            <person name="Januszkiewicz K."/>
            <person name="Wedrychowicz H."/>
        </authorList>
    </citation>
    <scope>NUCLEOTIDE SEQUENCE [LARGE SCALE GENOMIC DNA]</scope>
    <source>
        <strain evidence="2 3">DSM 22807</strain>
    </source>
</reference>
<accession>A0A1M6EZP8</accession>
<organism evidence="2 3">
    <name type="scientific">Flavobacterium haoranii</name>
    <dbReference type="NCBI Taxonomy" id="683124"/>
    <lineage>
        <taxon>Bacteria</taxon>
        <taxon>Pseudomonadati</taxon>
        <taxon>Bacteroidota</taxon>
        <taxon>Flavobacteriia</taxon>
        <taxon>Flavobacteriales</taxon>
        <taxon>Flavobacteriaceae</taxon>
        <taxon>Flavobacterium</taxon>
    </lineage>
</organism>
<keyword evidence="3" id="KW-1185">Reference proteome</keyword>
<proteinExistence type="predicted"/>
<evidence type="ECO:0000256" key="1">
    <source>
        <dbReference type="SAM" id="SignalP"/>
    </source>
</evidence>
<evidence type="ECO:0000313" key="2">
    <source>
        <dbReference type="EMBL" id="SHI90964.1"/>
    </source>
</evidence>
<name>A0A1M6EZP8_9FLAO</name>